<evidence type="ECO:0000256" key="4">
    <source>
        <dbReference type="ARBA" id="ARBA00023136"/>
    </source>
</evidence>
<feature type="domain" description="SLC12A transporter C-terminal" evidence="8">
    <location>
        <begin position="913"/>
        <end position="1094"/>
    </location>
</feature>
<sequence>MGLADDQVSVFILPDKSGHQFIDPGGTKGLVSTRTVSNPRPQRDEREEQKMSDRTEQEDILETGNSRIPTSRGTAALEQCLKNSSSETTTQPRKTTVDTPPDIEFYRNPLDRVNKEKRRPTIHELAVNRLCSVDLGFITEDQLNPNRLDFLRKLGMFRNNSPFRSVDFPNIADLKCSTHSAPTDSSPGRQVSQAMEGFCASSCCTSRRFGTAMKRPHASAKESVLSQVSKKESEVKFGWIEGVFVRCLQNIIGVILYLRLTWVAGQAGILLGWAIILLASFTTTLTALSTSTICTNGEMKGGGLYYLISRTLGAEFGGSIGLIFCLANCVGGALYVVGFAETISHLMDGYGITIIDGGVWDVRIISLGEVWDVRIISLATCTTLVALICVSATIESKLQQVLLVPLFLSVLSFVVGSFIWTEKKERYGYTGYQADTLAANMWPDFRQGHSFFSIFSVYFPAATGIMAGANISGNLKNPQDAIPRGTLSAILVSTIIYMSVLTIAGATYVRDADGEIPLNPLSTPDCCYNYSCPFGLLNYYQIVMVTSVWPPLITVGIVAATLCSALASLISAPKIFQAICEDKVIPAVHFFAKGYGRGNDPRRAYLLAFFVTSAVLMIGELNYIAPFISNFFLCSYALLNYSCFSASFSQSPGFRPAFRYYSHWLSLLGAVMCVAIMVIMSWLTTLLTFLFFLTVYAFIKHLKPDVNWGTSTTATTYMHTLSGVMKLTKDELHVKNYRPQILVLSGVPYERPTLMRMAYSITRGTSLLVCGNVLITEDTTQLSEQLETARHTDETSQKNLRKQGIKGVCKSVVARTLEDGCDMLCQASGLGKLTPNIVLLGFIENSVGDRSSIGLSSRNAYLKIIQQAFYNDMGVGILRSKCTTDVNSQPDKKSRMGFSGVSDSSTTPTTVKKTISKRATIDVWWLSDDGGLTLLVPYLLTRKRSHLEGAYLRIFTIAADGVSISSEEERMASLLQKFRIQYKHLHVVAAIKEPRKEIEERFYKSLEPLRGDDDGMITESEVIKMKAKTARHIKTGILLHDYSSEADLIVVTLPVPIKEMSGALYTSWLEAISTDLPNILLIRGNHHNVLTFYS</sequence>
<dbReference type="Pfam" id="PF03522">
    <property type="entry name" value="SLC12"/>
    <property type="match status" value="2"/>
</dbReference>
<accession>A0ABR1CV33</accession>
<evidence type="ECO:0000313" key="9">
    <source>
        <dbReference type="EMBL" id="KAK6741633.1"/>
    </source>
</evidence>
<organism evidence="9 10">
    <name type="scientific">Necator americanus</name>
    <name type="common">Human hookworm</name>
    <dbReference type="NCBI Taxonomy" id="51031"/>
    <lineage>
        <taxon>Eukaryota</taxon>
        <taxon>Metazoa</taxon>
        <taxon>Ecdysozoa</taxon>
        <taxon>Nematoda</taxon>
        <taxon>Chromadorea</taxon>
        <taxon>Rhabditida</taxon>
        <taxon>Rhabditina</taxon>
        <taxon>Rhabditomorpha</taxon>
        <taxon>Strongyloidea</taxon>
        <taxon>Ancylostomatidae</taxon>
        <taxon>Bunostominae</taxon>
        <taxon>Necator</taxon>
    </lineage>
</organism>
<feature type="transmembrane region" description="Helical" evidence="6">
    <location>
        <begin position="451"/>
        <end position="475"/>
    </location>
</feature>
<proteinExistence type="predicted"/>
<keyword evidence="10" id="KW-1185">Reference proteome</keyword>
<evidence type="ECO:0000256" key="2">
    <source>
        <dbReference type="ARBA" id="ARBA00022692"/>
    </source>
</evidence>
<evidence type="ECO:0000313" key="10">
    <source>
        <dbReference type="Proteomes" id="UP001303046"/>
    </source>
</evidence>
<feature type="compositionally biased region" description="Polar residues" evidence="5">
    <location>
        <begin position="30"/>
        <end position="40"/>
    </location>
</feature>
<keyword evidence="3 6" id="KW-1133">Transmembrane helix</keyword>
<feature type="transmembrane region" description="Helical" evidence="6">
    <location>
        <begin position="548"/>
        <end position="570"/>
    </location>
</feature>
<dbReference type="Gene3D" id="1.20.1740.10">
    <property type="entry name" value="Amino acid/polyamine transporter I"/>
    <property type="match status" value="1"/>
</dbReference>
<evidence type="ECO:0000259" key="7">
    <source>
        <dbReference type="Pfam" id="PF00324"/>
    </source>
</evidence>
<evidence type="ECO:0000256" key="1">
    <source>
        <dbReference type="ARBA" id="ARBA00004141"/>
    </source>
</evidence>
<evidence type="ECO:0008006" key="11">
    <source>
        <dbReference type="Google" id="ProtNLM"/>
    </source>
</evidence>
<evidence type="ECO:0000256" key="6">
    <source>
        <dbReference type="SAM" id="Phobius"/>
    </source>
</evidence>
<evidence type="ECO:0000256" key="5">
    <source>
        <dbReference type="SAM" id="MobiDB-lite"/>
    </source>
</evidence>
<feature type="compositionally biased region" description="Basic and acidic residues" evidence="5">
    <location>
        <begin position="41"/>
        <end position="57"/>
    </location>
</feature>
<feature type="transmembrane region" description="Helical" evidence="6">
    <location>
        <begin position="270"/>
        <end position="295"/>
    </location>
</feature>
<dbReference type="InterPro" id="IPR004842">
    <property type="entry name" value="SLC12A_fam"/>
</dbReference>
<reference evidence="9 10" key="1">
    <citation type="submission" date="2023-08" db="EMBL/GenBank/DDBJ databases">
        <title>A Necator americanus chromosomal reference genome.</title>
        <authorList>
            <person name="Ilik V."/>
            <person name="Petrzelkova K.J."/>
            <person name="Pardy F."/>
            <person name="Fuh T."/>
            <person name="Niatou-Singa F.S."/>
            <person name="Gouil Q."/>
            <person name="Baker L."/>
            <person name="Ritchie M.E."/>
            <person name="Jex A.R."/>
            <person name="Gazzola D."/>
            <person name="Li H."/>
            <person name="Toshio Fujiwara R."/>
            <person name="Zhan B."/>
            <person name="Aroian R.V."/>
            <person name="Pafco B."/>
            <person name="Schwarz E.M."/>
        </authorList>
    </citation>
    <scope>NUCLEOTIDE SEQUENCE [LARGE SCALE GENOMIC DNA]</scope>
    <source>
        <strain evidence="9 10">Aroian</strain>
        <tissue evidence="9">Whole animal</tissue>
    </source>
</reference>
<comment type="caution">
    <text evidence="9">The sequence shown here is derived from an EMBL/GenBank/DDBJ whole genome shotgun (WGS) entry which is preliminary data.</text>
</comment>
<feature type="compositionally biased region" description="Polar residues" evidence="5">
    <location>
        <begin position="81"/>
        <end position="98"/>
    </location>
</feature>
<keyword evidence="4 6" id="KW-0472">Membrane</keyword>
<evidence type="ECO:0000259" key="8">
    <source>
        <dbReference type="Pfam" id="PF03522"/>
    </source>
</evidence>
<dbReference type="InterPro" id="IPR018491">
    <property type="entry name" value="SLC12_C"/>
</dbReference>
<feature type="compositionally biased region" description="Polar residues" evidence="5">
    <location>
        <begin position="63"/>
        <end position="73"/>
    </location>
</feature>
<dbReference type="InterPro" id="IPR004841">
    <property type="entry name" value="AA-permease/SLC12A_dom"/>
</dbReference>
<evidence type="ECO:0000256" key="3">
    <source>
        <dbReference type="ARBA" id="ARBA00022989"/>
    </source>
</evidence>
<feature type="domain" description="SLC12A transporter C-terminal" evidence="8">
    <location>
        <begin position="751"/>
        <end position="894"/>
    </location>
</feature>
<feature type="transmembrane region" description="Helical" evidence="6">
    <location>
        <begin position="316"/>
        <end position="337"/>
    </location>
</feature>
<feature type="transmembrane region" description="Helical" evidence="6">
    <location>
        <begin position="401"/>
        <end position="420"/>
    </location>
</feature>
<gene>
    <name evidence="9" type="primary">Necator_chrIII.g10243</name>
    <name evidence="9" type="ORF">RB195_009478</name>
</gene>
<keyword evidence="2 6" id="KW-0812">Transmembrane</keyword>
<feature type="transmembrane region" description="Helical" evidence="6">
    <location>
        <begin position="627"/>
        <end position="644"/>
    </location>
</feature>
<feature type="transmembrane region" description="Helical" evidence="6">
    <location>
        <begin position="665"/>
        <end position="698"/>
    </location>
</feature>
<dbReference type="PANTHER" id="PTHR11827:SF103">
    <property type="entry name" value="SODIUM CHLORIDE COTRANSPORTER 69, ISOFORM E"/>
    <property type="match status" value="1"/>
</dbReference>
<feature type="region of interest" description="Disordered" evidence="5">
    <location>
        <begin position="16"/>
        <end position="104"/>
    </location>
</feature>
<name>A0ABR1CV33_NECAM</name>
<feature type="transmembrane region" description="Helical" evidence="6">
    <location>
        <begin position="375"/>
        <end position="394"/>
    </location>
</feature>
<feature type="transmembrane region" description="Helical" evidence="6">
    <location>
        <begin position="604"/>
        <end position="621"/>
    </location>
</feature>
<dbReference type="EMBL" id="JAVFWL010000003">
    <property type="protein sequence ID" value="KAK6741633.1"/>
    <property type="molecule type" value="Genomic_DNA"/>
</dbReference>
<protein>
    <recommendedName>
        <fullName evidence="11">Amino acid permease</fullName>
    </recommendedName>
</protein>
<dbReference type="Proteomes" id="UP001303046">
    <property type="component" value="Unassembled WGS sequence"/>
</dbReference>
<comment type="subcellular location">
    <subcellularLocation>
        <location evidence="1">Membrane</location>
        <topology evidence="1">Multi-pass membrane protein</topology>
    </subcellularLocation>
</comment>
<feature type="transmembrane region" description="Helical" evidence="6">
    <location>
        <begin position="487"/>
        <end position="509"/>
    </location>
</feature>
<dbReference type="PANTHER" id="PTHR11827">
    <property type="entry name" value="SOLUTE CARRIER FAMILY 12, CATION COTRANSPORTERS"/>
    <property type="match status" value="1"/>
</dbReference>
<feature type="domain" description="Amino acid permease/ SLC12A" evidence="7">
    <location>
        <begin position="242"/>
        <end position="742"/>
    </location>
</feature>
<dbReference type="Pfam" id="PF00324">
    <property type="entry name" value="AA_permease"/>
    <property type="match status" value="1"/>
</dbReference>